<dbReference type="EMBL" id="JARVKM010000060">
    <property type="protein sequence ID" value="KAK9772563.1"/>
    <property type="molecule type" value="Genomic_DNA"/>
</dbReference>
<keyword evidence="3 6" id="KW-0812">Transmembrane</keyword>
<dbReference type="SUPFAM" id="SSF103473">
    <property type="entry name" value="MFS general substrate transporter"/>
    <property type="match status" value="1"/>
</dbReference>
<feature type="transmembrane region" description="Helical" evidence="6">
    <location>
        <begin position="35"/>
        <end position="54"/>
    </location>
</feature>
<keyword evidence="5 6" id="KW-0472">Membrane</keyword>
<comment type="subcellular location">
    <subcellularLocation>
        <location evidence="1">Membrane</location>
        <topology evidence="1">Multi-pass membrane protein</topology>
    </subcellularLocation>
</comment>
<keyword evidence="4 6" id="KW-1133">Transmembrane helix</keyword>
<sequence>MTKDQANTGISLLWFGIVLLEIPSSIVLHRIEPHFWIPAQIIVWGLIDILQMLVKNASVWYTAGLFLDLAESGFVPGGLYTLSRWHTHDEITKRTTIFFGPSISAAFGSVISAGALNITDKYRLAGWQCWRRTGFGVDRTKRFGYVITFVAIWTLAGLIALYHLPVTTEASWSSYAAHAVTQAAPS</sequence>
<dbReference type="InterPro" id="IPR036259">
    <property type="entry name" value="MFS_trans_sf"/>
</dbReference>
<evidence type="ECO:0000313" key="8">
    <source>
        <dbReference type="Proteomes" id="UP001465668"/>
    </source>
</evidence>
<gene>
    <name evidence="7" type="ORF">SCAR479_10780</name>
</gene>
<reference evidence="7 8" key="1">
    <citation type="submission" date="2024-02" db="EMBL/GenBank/DDBJ databases">
        <title>First draft genome assembly of two strains of Seiridium cardinale.</title>
        <authorList>
            <person name="Emiliani G."/>
            <person name="Scali E."/>
        </authorList>
    </citation>
    <scope>NUCLEOTIDE SEQUENCE [LARGE SCALE GENOMIC DNA]</scope>
    <source>
        <strain evidence="7 8">BM-138-000479</strain>
    </source>
</reference>
<keyword evidence="8" id="KW-1185">Reference proteome</keyword>
<protein>
    <submittedName>
        <fullName evidence="7">Major facilitator superfamily domain-containing protein</fullName>
    </submittedName>
</protein>
<comment type="caution">
    <text evidence="7">The sequence shown here is derived from an EMBL/GenBank/DDBJ whole genome shotgun (WGS) entry which is preliminary data.</text>
</comment>
<feature type="transmembrane region" description="Helical" evidence="6">
    <location>
        <begin position="95"/>
        <end position="118"/>
    </location>
</feature>
<dbReference type="PANTHER" id="PTHR43791:SF32">
    <property type="entry name" value="MAJOR FACILITATOR SUPERFAMILY (MFS) PROFILE DOMAIN-CONTAINING PROTEIN"/>
    <property type="match status" value="1"/>
</dbReference>
<accession>A0ABR2XFI1</accession>
<proteinExistence type="predicted"/>
<evidence type="ECO:0000256" key="4">
    <source>
        <dbReference type="ARBA" id="ARBA00022989"/>
    </source>
</evidence>
<dbReference type="PANTHER" id="PTHR43791">
    <property type="entry name" value="PERMEASE-RELATED"/>
    <property type="match status" value="1"/>
</dbReference>
<evidence type="ECO:0000256" key="5">
    <source>
        <dbReference type="ARBA" id="ARBA00023136"/>
    </source>
</evidence>
<evidence type="ECO:0000256" key="6">
    <source>
        <dbReference type="SAM" id="Phobius"/>
    </source>
</evidence>
<organism evidence="7 8">
    <name type="scientific">Seiridium cardinale</name>
    <dbReference type="NCBI Taxonomy" id="138064"/>
    <lineage>
        <taxon>Eukaryota</taxon>
        <taxon>Fungi</taxon>
        <taxon>Dikarya</taxon>
        <taxon>Ascomycota</taxon>
        <taxon>Pezizomycotina</taxon>
        <taxon>Sordariomycetes</taxon>
        <taxon>Xylariomycetidae</taxon>
        <taxon>Amphisphaeriales</taxon>
        <taxon>Sporocadaceae</taxon>
        <taxon>Seiridium</taxon>
    </lineage>
</organism>
<feature type="transmembrane region" description="Helical" evidence="6">
    <location>
        <begin position="143"/>
        <end position="164"/>
    </location>
</feature>
<dbReference type="Proteomes" id="UP001465668">
    <property type="component" value="Unassembled WGS sequence"/>
</dbReference>
<evidence type="ECO:0000256" key="1">
    <source>
        <dbReference type="ARBA" id="ARBA00004141"/>
    </source>
</evidence>
<name>A0ABR2XFI1_9PEZI</name>
<feature type="transmembrane region" description="Helical" evidence="6">
    <location>
        <begin position="12"/>
        <end position="28"/>
    </location>
</feature>
<dbReference type="Gene3D" id="1.20.1250.20">
    <property type="entry name" value="MFS general substrate transporter like domains"/>
    <property type="match status" value="1"/>
</dbReference>
<keyword evidence="2" id="KW-0813">Transport</keyword>
<evidence type="ECO:0000256" key="2">
    <source>
        <dbReference type="ARBA" id="ARBA00022448"/>
    </source>
</evidence>
<evidence type="ECO:0000256" key="3">
    <source>
        <dbReference type="ARBA" id="ARBA00022692"/>
    </source>
</evidence>
<feature type="transmembrane region" description="Helical" evidence="6">
    <location>
        <begin position="60"/>
        <end position="83"/>
    </location>
</feature>
<evidence type="ECO:0000313" key="7">
    <source>
        <dbReference type="EMBL" id="KAK9772563.1"/>
    </source>
</evidence>